<dbReference type="OrthoDB" id="4228396at2"/>
<dbReference type="PANTHER" id="PTHR43420:SF44">
    <property type="entry name" value="ACETYLTRANSFERASE YPEA"/>
    <property type="match status" value="1"/>
</dbReference>
<evidence type="ECO:0000259" key="3">
    <source>
        <dbReference type="PROSITE" id="PS51186"/>
    </source>
</evidence>
<dbReference type="InterPro" id="IPR050680">
    <property type="entry name" value="YpeA/RimI_acetyltransf"/>
</dbReference>
<organism evidence="4 5">
    <name type="scientific">Pedobacter antarcticus 4BY</name>
    <dbReference type="NCBI Taxonomy" id="1358423"/>
    <lineage>
        <taxon>Bacteria</taxon>
        <taxon>Pseudomonadati</taxon>
        <taxon>Bacteroidota</taxon>
        <taxon>Sphingobacteriia</taxon>
        <taxon>Sphingobacteriales</taxon>
        <taxon>Sphingobacteriaceae</taxon>
        <taxon>Pedobacter</taxon>
    </lineage>
</organism>
<dbReference type="RefSeq" id="WP_037443722.1">
    <property type="nucleotide sequence ID" value="NZ_JNFF01000110.1"/>
</dbReference>
<evidence type="ECO:0000256" key="1">
    <source>
        <dbReference type="ARBA" id="ARBA00022679"/>
    </source>
</evidence>
<dbReference type="Proteomes" id="UP000028007">
    <property type="component" value="Unassembled WGS sequence"/>
</dbReference>
<keyword evidence="2" id="KW-0012">Acyltransferase</keyword>
<dbReference type="PANTHER" id="PTHR43420">
    <property type="entry name" value="ACETYLTRANSFERASE"/>
    <property type="match status" value="1"/>
</dbReference>
<comment type="caution">
    <text evidence="4">The sequence shown here is derived from an EMBL/GenBank/DDBJ whole genome shotgun (WGS) entry which is preliminary data.</text>
</comment>
<dbReference type="CDD" id="cd04301">
    <property type="entry name" value="NAT_SF"/>
    <property type="match status" value="2"/>
</dbReference>
<dbReference type="AlphaFoldDB" id="A0A081PDB9"/>
<accession>A0A081PDB9</accession>
<dbReference type="eggNOG" id="COG0456">
    <property type="taxonomic scope" value="Bacteria"/>
</dbReference>
<dbReference type="GO" id="GO:0016747">
    <property type="term" value="F:acyltransferase activity, transferring groups other than amino-acyl groups"/>
    <property type="evidence" value="ECO:0007669"/>
    <property type="project" value="InterPro"/>
</dbReference>
<dbReference type="Gene3D" id="3.40.630.30">
    <property type="match status" value="2"/>
</dbReference>
<evidence type="ECO:0000313" key="4">
    <source>
        <dbReference type="EMBL" id="KEQ28692.1"/>
    </source>
</evidence>
<name>A0A081PDB9_9SPHI</name>
<proteinExistence type="predicted"/>
<dbReference type="InterPro" id="IPR000182">
    <property type="entry name" value="GNAT_dom"/>
</dbReference>
<feature type="domain" description="N-acetyltransferase" evidence="3">
    <location>
        <begin position="1"/>
        <end position="155"/>
    </location>
</feature>
<keyword evidence="5" id="KW-1185">Reference proteome</keyword>
<sequence>MQIRKLTQQDIPDLLNVINGAFADYIVPYQLNTEQLQFKMASENILLEWSVGVFEAEKPVAFIMHGVRIAEGKTVVYNAGTGVLPEYRGQGLVGKMYDYIQPFFEENKVNQLVLEVLECNQSAIRAYQKNGFAIRRKLLCFGGELKPTSHSNTATIKPLQDFIWEDFRSFWDISPSWQSAIPSMDITKPNAFGAFIDAELVGYVLFNPANKRIYQIAVAPKHRRKSIGTQLLTAVQLQMSGEEVKLNNMDEEAENLKLFLEKQGLSNHINQFEMLKSL</sequence>
<dbReference type="EMBL" id="JNFF01000110">
    <property type="protein sequence ID" value="KEQ28692.1"/>
    <property type="molecule type" value="Genomic_DNA"/>
</dbReference>
<gene>
    <name evidence="4" type="ORF">N180_04675</name>
</gene>
<dbReference type="SUPFAM" id="SSF55729">
    <property type="entry name" value="Acyl-CoA N-acyltransferases (Nat)"/>
    <property type="match status" value="2"/>
</dbReference>
<dbReference type="InterPro" id="IPR016181">
    <property type="entry name" value="Acyl_CoA_acyltransferase"/>
</dbReference>
<dbReference type="PROSITE" id="PS51186">
    <property type="entry name" value="GNAT"/>
    <property type="match status" value="2"/>
</dbReference>
<protein>
    <recommendedName>
        <fullName evidence="3">N-acetyltransferase domain-containing protein</fullName>
    </recommendedName>
</protein>
<evidence type="ECO:0000313" key="5">
    <source>
        <dbReference type="Proteomes" id="UP000028007"/>
    </source>
</evidence>
<reference evidence="4 5" key="1">
    <citation type="journal article" date="1992" name="Int. J. Syst. Bacteriol.">
        <title>Sphingobacterium antarcticus sp. nov. a Psychrotrophic Bacterium from the Soils of Schirmacher Oasis, Antarctica.</title>
        <authorList>
            <person name="Shivaji S."/>
            <person name="Ray M.K."/>
            <person name="Rao N.S."/>
            <person name="Saiserr L."/>
            <person name="Jagannadham M.V."/>
            <person name="Kumar G.S."/>
            <person name="Reddy G."/>
            <person name="Bhargava P.M."/>
        </authorList>
    </citation>
    <scope>NUCLEOTIDE SEQUENCE [LARGE SCALE GENOMIC DNA]</scope>
    <source>
        <strain evidence="4 5">4BY</strain>
    </source>
</reference>
<dbReference type="Pfam" id="PF00583">
    <property type="entry name" value="Acetyltransf_1"/>
    <property type="match status" value="2"/>
</dbReference>
<evidence type="ECO:0000256" key="2">
    <source>
        <dbReference type="ARBA" id="ARBA00023315"/>
    </source>
</evidence>
<feature type="domain" description="N-acetyltransferase" evidence="3">
    <location>
        <begin position="154"/>
        <end position="278"/>
    </location>
</feature>
<keyword evidence="1" id="KW-0808">Transferase</keyword>